<comment type="caution">
    <text evidence="3">The sequence shown here is derived from an EMBL/GenBank/DDBJ whole genome shotgun (WGS) entry which is preliminary data.</text>
</comment>
<dbReference type="RefSeq" id="WP_066775554.1">
    <property type="nucleotide sequence ID" value="NZ_BMIP01000002.1"/>
</dbReference>
<dbReference type="PANTHER" id="PTHR16026">
    <property type="entry name" value="CARTILAGE ACIDIC PROTEIN 1"/>
    <property type="match status" value="1"/>
</dbReference>
<reference evidence="3" key="2">
    <citation type="submission" date="2020-09" db="EMBL/GenBank/DDBJ databases">
        <authorList>
            <person name="Sun Q."/>
            <person name="Zhou Y."/>
        </authorList>
    </citation>
    <scope>NUCLEOTIDE SEQUENCE</scope>
    <source>
        <strain evidence="3">CGMCC 1.15360</strain>
    </source>
</reference>
<proteinExistence type="predicted"/>
<keyword evidence="4" id="KW-1185">Reference proteome</keyword>
<dbReference type="Proteomes" id="UP000612349">
    <property type="component" value="Unassembled WGS sequence"/>
</dbReference>
<dbReference type="InterPro" id="IPR027039">
    <property type="entry name" value="Crtac1"/>
</dbReference>
<feature type="signal peptide" evidence="2">
    <location>
        <begin position="1"/>
        <end position="22"/>
    </location>
</feature>
<evidence type="ECO:0000313" key="4">
    <source>
        <dbReference type="Proteomes" id="UP000612349"/>
    </source>
</evidence>
<dbReference type="OrthoDB" id="1488578at2"/>
<dbReference type="Pfam" id="PF13517">
    <property type="entry name" value="FG-GAP_3"/>
    <property type="match status" value="3"/>
</dbReference>
<dbReference type="PANTHER" id="PTHR16026:SF0">
    <property type="entry name" value="CARTILAGE ACIDIC PROTEIN 1"/>
    <property type="match status" value="1"/>
</dbReference>
<evidence type="ECO:0000256" key="2">
    <source>
        <dbReference type="SAM" id="SignalP"/>
    </source>
</evidence>
<evidence type="ECO:0000313" key="3">
    <source>
        <dbReference type="EMBL" id="GGD65835.1"/>
    </source>
</evidence>
<dbReference type="Gene3D" id="2.130.10.130">
    <property type="entry name" value="Integrin alpha, N-terminal"/>
    <property type="match status" value="2"/>
</dbReference>
<protein>
    <recommendedName>
        <fullName evidence="5">ASPIC/UnbV domain-containing protein</fullName>
    </recommendedName>
</protein>
<reference evidence="3" key="1">
    <citation type="journal article" date="2014" name="Int. J. Syst. Evol. Microbiol.">
        <title>Complete genome sequence of Corynebacterium casei LMG S-19264T (=DSM 44701T), isolated from a smear-ripened cheese.</title>
        <authorList>
            <consortium name="US DOE Joint Genome Institute (JGI-PGF)"/>
            <person name="Walter F."/>
            <person name="Albersmeier A."/>
            <person name="Kalinowski J."/>
            <person name="Ruckert C."/>
        </authorList>
    </citation>
    <scope>NUCLEOTIDE SEQUENCE</scope>
    <source>
        <strain evidence="3">CGMCC 1.15360</strain>
    </source>
</reference>
<sequence>MNRSTILHHSLPAIAIVGAACAGATSGAAQEFTSVHPELFDEKGSLSNAWADFDRDGDLDFAVTTKSGAIRLYRNDGGLFTSVGEAMGLPTEGPEYRGISWGDYDGDGWLDLYAGATRPEASSALFRSKGGAVFTDVAEEAGLTFPGRSSRQNNWIDYDGDGDLDLFATNRIGPNRLYRNDGGRFAHVLPDAPMSQFKSTVGACWLDYDEDGDLDLFLANQSGQTDSLVRNDRGTFVDVAPELGMDMAGREKSEGGVGCAVGDYDNDGHLDIFVASYGRNLLWRNNGDGSFANMAAAMGVDVENHAVGATWGDFDNDGLIDLFITSYTGARDEQVPADALFRNRGTSGFSDVIGQYPLLNNGDHGVEWVDHDADGAIDLSLTHGYTDVGGHFVYRNRLSPADAARGLNIEVRGPDGSPAMPGTEVRLYDAGGEILATRQLSTGGGYNAQSVTPVHFGLASSGPVMIEVTYVTGTSRRRFQIADVDPAQWSGRVLVFTPPADNAEIKPR</sequence>
<dbReference type="AlphaFoldDB" id="A0A916YXL8"/>
<dbReference type="InterPro" id="IPR013517">
    <property type="entry name" value="FG-GAP"/>
</dbReference>
<keyword evidence="1 2" id="KW-0732">Signal</keyword>
<dbReference type="PROSITE" id="PS51257">
    <property type="entry name" value="PROKAR_LIPOPROTEIN"/>
    <property type="match status" value="1"/>
</dbReference>
<dbReference type="SUPFAM" id="SSF69318">
    <property type="entry name" value="Integrin alpha N-terminal domain"/>
    <property type="match status" value="1"/>
</dbReference>
<name>A0A916YXL8_9SPHN</name>
<evidence type="ECO:0008006" key="5">
    <source>
        <dbReference type="Google" id="ProtNLM"/>
    </source>
</evidence>
<gene>
    <name evidence="3" type="ORF">GCM10010990_14150</name>
</gene>
<evidence type="ECO:0000256" key="1">
    <source>
        <dbReference type="ARBA" id="ARBA00022729"/>
    </source>
</evidence>
<accession>A0A916YXL8</accession>
<organism evidence="3 4">
    <name type="scientific">Croceicoccus mobilis</name>
    <dbReference type="NCBI Taxonomy" id="1703339"/>
    <lineage>
        <taxon>Bacteria</taxon>
        <taxon>Pseudomonadati</taxon>
        <taxon>Pseudomonadota</taxon>
        <taxon>Alphaproteobacteria</taxon>
        <taxon>Sphingomonadales</taxon>
        <taxon>Erythrobacteraceae</taxon>
        <taxon>Croceicoccus</taxon>
    </lineage>
</organism>
<feature type="chain" id="PRO_5037724835" description="ASPIC/UnbV domain-containing protein" evidence="2">
    <location>
        <begin position="23"/>
        <end position="508"/>
    </location>
</feature>
<dbReference type="InterPro" id="IPR028994">
    <property type="entry name" value="Integrin_alpha_N"/>
</dbReference>
<dbReference type="EMBL" id="BMIP01000002">
    <property type="protein sequence ID" value="GGD65835.1"/>
    <property type="molecule type" value="Genomic_DNA"/>
</dbReference>